<evidence type="ECO:0000313" key="6">
    <source>
        <dbReference type="Proteomes" id="UP000275395"/>
    </source>
</evidence>
<gene>
    <name evidence="5" type="ORF">D9V30_09375</name>
</gene>
<evidence type="ECO:0000256" key="3">
    <source>
        <dbReference type="SAM" id="MobiDB-lite"/>
    </source>
</evidence>
<dbReference type="InterPro" id="IPR009081">
    <property type="entry name" value="PP-bd_ACP"/>
</dbReference>
<feature type="domain" description="Carrier" evidence="4">
    <location>
        <begin position="29"/>
        <end position="105"/>
    </location>
</feature>
<keyword evidence="1" id="KW-0596">Phosphopantetheine</keyword>
<dbReference type="Pfam" id="PF00550">
    <property type="entry name" value="PP-binding"/>
    <property type="match status" value="1"/>
</dbReference>
<reference evidence="5 6" key="1">
    <citation type="submission" date="2018-10" db="EMBL/GenBank/DDBJ databases">
        <authorList>
            <person name="Li J."/>
        </authorList>
    </citation>
    <scope>NUCLEOTIDE SEQUENCE [LARGE SCALE GENOMIC DNA]</scope>
    <source>
        <strain evidence="5 6">JCM 30549</strain>
    </source>
</reference>
<sequence length="112" mass="11701">MPWWPPSDGATDPTTGRRERPPTTGKEHMSPSEALERARALAAAVVPDDLTDVGGDEDLRDYGLDSVRVIGLLTAVRDAGGAIEYADVVGGTTLEILAAALASAHPAHQEGE</sequence>
<dbReference type="AlphaFoldDB" id="A0A3L6ZMJ3"/>
<evidence type="ECO:0000313" key="5">
    <source>
        <dbReference type="EMBL" id="RLP68761.1"/>
    </source>
</evidence>
<dbReference type="PROSITE" id="PS00012">
    <property type="entry name" value="PHOSPHOPANTETHEINE"/>
    <property type="match status" value="1"/>
</dbReference>
<dbReference type="PROSITE" id="PS50075">
    <property type="entry name" value="CARRIER"/>
    <property type="match status" value="1"/>
</dbReference>
<comment type="caution">
    <text evidence="5">The sequence shown here is derived from an EMBL/GenBank/DDBJ whole genome shotgun (WGS) entry which is preliminary data.</text>
</comment>
<dbReference type="InterPro" id="IPR036736">
    <property type="entry name" value="ACP-like_sf"/>
</dbReference>
<evidence type="ECO:0000256" key="2">
    <source>
        <dbReference type="ARBA" id="ARBA00022553"/>
    </source>
</evidence>
<dbReference type="EMBL" id="RCUW01000007">
    <property type="protein sequence ID" value="RLP68761.1"/>
    <property type="molecule type" value="Genomic_DNA"/>
</dbReference>
<dbReference type="SUPFAM" id="SSF47336">
    <property type="entry name" value="ACP-like"/>
    <property type="match status" value="1"/>
</dbReference>
<proteinExistence type="predicted"/>
<feature type="compositionally biased region" description="Basic and acidic residues" evidence="3">
    <location>
        <begin position="15"/>
        <end position="35"/>
    </location>
</feature>
<feature type="region of interest" description="Disordered" evidence="3">
    <location>
        <begin position="1"/>
        <end position="35"/>
    </location>
</feature>
<dbReference type="Gene3D" id="1.10.1200.10">
    <property type="entry name" value="ACP-like"/>
    <property type="match status" value="1"/>
</dbReference>
<dbReference type="Proteomes" id="UP000275395">
    <property type="component" value="Unassembled WGS sequence"/>
</dbReference>
<evidence type="ECO:0000256" key="1">
    <source>
        <dbReference type="ARBA" id="ARBA00022450"/>
    </source>
</evidence>
<keyword evidence="2" id="KW-0597">Phosphoprotein</keyword>
<organism evidence="5 6">
    <name type="scientific">Mycetocola reblochoni</name>
    <dbReference type="NCBI Taxonomy" id="331618"/>
    <lineage>
        <taxon>Bacteria</taxon>
        <taxon>Bacillati</taxon>
        <taxon>Actinomycetota</taxon>
        <taxon>Actinomycetes</taxon>
        <taxon>Micrococcales</taxon>
        <taxon>Microbacteriaceae</taxon>
        <taxon>Mycetocola</taxon>
    </lineage>
</organism>
<evidence type="ECO:0000259" key="4">
    <source>
        <dbReference type="PROSITE" id="PS50075"/>
    </source>
</evidence>
<protein>
    <recommendedName>
        <fullName evidence="4">Carrier domain-containing protein</fullName>
    </recommendedName>
</protein>
<dbReference type="InterPro" id="IPR006162">
    <property type="entry name" value="Ppantetheine_attach_site"/>
</dbReference>
<accession>A0A3L6ZMJ3</accession>
<name>A0A3L6ZMJ3_9MICO</name>